<dbReference type="PANTHER" id="PTHR31531">
    <property type="entry name" value="E3 UBIQUITIN-PROTEIN LIGASE E3D FAMILY MEMBER"/>
    <property type="match status" value="1"/>
</dbReference>
<dbReference type="GO" id="GO:0043161">
    <property type="term" value="P:proteasome-mediated ubiquitin-dependent protein catabolic process"/>
    <property type="evidence" value="ECO:0007669"/>
    <property type="project" value="TreeGrafter"/>
</dbReference>
<dbReference type="Proteomes" id="UP000314983">
    <property type="component" value="Chromosome 10"/>
</dbReference>
<dbReference type="GO" id="GO:0005634">
    <property type="term" value="C:nucleus"/>
    <property type="evidence" value="ECO:0007669"/>
    <property type="project" value="TreeGrafter"/>
</dbReference>
<reference evidence="9" key="3">
    <citation type="submission" date="2025-09" db="UniProtKB">
        <authorList>
            <consortium name="Ensembl"/>
        </authorList>
    </citation>
    <scope>IDENTIFICATION</scope>
</reference>
<sequence>FCILLKFQWDAYRREEVSPNVFTLKLSATRASERSDAFEDKAEVNVTSRDSAIEIHVPDGGYLVKLKPGVSLVEGSWHKSQQLNADGLHVRLHLRVDQPSEALDSATVCLKALEKYHFLCQSCGAILVKEKVFRRVLPLPNGNWNALVDDWCCHPDPFANKKLLPQEEDCLVGDTYFLLTRDSSCDNSLTQQIDSSCVNLDTSQYSVKQTAGCKNVVVFCKMCSAVLGEAVTSEVLKFYITEVVIKQSEEREFTVPQHRQQFLERALTSRLLELSSAQSIFRFSIQTPDCKSVIMLWLLNTDTLIASFSEKVTSSNGLISSDRHLDEHQSCQAASAVKVLYLACNRAEHQEAVDAWEKDISVHPLALPWSTCDELLQLLSSCTSTLPPSLSSMNSYQVAYLKR</sequence>
<reference evidence="9 10" key="1">
    <citation type="submission" date="2020-05" db="EMBL/GenBank/DDBJ databases">
        <title>Electrophorus electricus (electric eel) genome, fEleEle1, primary haplotype.</title>
        <authorList>
            <person name="Myers G."/>
            <person name="Meyer A."/>
            <person name="Fedrigo O."/>
            <person name="Formenti G."/>
            <person name="Rhie A."/>
            <person name="Tracey A."/>
            <person name="Sims Y."/>
            <person name="Jarvis E.D."/>
        </authorList>
    </citation>
    <scope>NUCLEOTIDE SEQUENCE [LARGE SCALE GENOMIC DNA]</scope>
</reference>
<evidence type="ECO:0000256" key="1">
    <source>
        <dbReference type="ARBA" id="ARBA00000885"/>
    </source>
</evidence>
<dbReference type="GO" id="GO:0030332">
    <property type="term" value="F:cyclin binding"/>
    <property type="evidence" value="ECO:0007669"/>
    <property type="project" value="TreeGrafter"/>
</dbReference>
<comment type="function">
    <text evidence="7">E3 ubiquitin-protein ligase which accepts ubiquitin from specific E2 ubiquitin-conjugating enzymes, and transfers it to substrates, generally promoting their degradation by the proteasome. Independently of its E3 ubiquitin-protein ligase activity, acts as an inhibitor of CPSF3 endonuclease activity by blocking CPSF3 active site.</text>
</comment>
<reference evidence="9" key="2">
    <citation type="submission" date="2025-08" db="UniProtKB">
        <authorList>
            <consortium name="Ensembl"/>
        </authorList>
    </citation>
    <scope>IDENTIFICATION</scope>
</reference>
<gene>
    <name evidence="9" type="primary">UBE3D</name>
</gene>
<dbReference type="PANTHER" id="PTHR31531:SF2">
    <property type="entry name" value="E3 UBIQUITIN-PROTEIN LIGASE E3D"/>
    <property type="match status" value="1"/>
</dbReference>
<organism evidence="9 10">
    <name type="scientific">Electrophorus electricus</name>
    <name type="common">Electric eel</name>
    <name type="synonym">Gymnotus electricus</name>
    <dbReference type="NCBI Taxonomy" id="8005"/>
    <lineage>
        <taxon>Eukaryota</taxon>
        <taxon>Metazoa</taxon>
        <taxon>Chordata</taxon>
        <taxon>Craniata</taxon>
        <taxon>Vertebrata</taxon>
        <taxon>Euteleostomi</taxon>
        <taxon>Actinopterygii</taxon>
        <taxon>Neopterygii</taxon>
        <taxon>Teleostei</taxon>
        <taxon>Ostariophysi</taxon>
        <taxon>Gymnotiformes</taxon>
        <taxon>Gymnotoidei</taxon>
        <taxon>Gymnotidae</taxon>
        <taxon>Electrophorus</taxon>
    </lineage>
</organism>
<dbReference type="GO" id="GO:0000151">
    <property type="term" value="C:ubiquitin ligase complex"/>
    <property type="evidence" value="ECO:0007669"/>
    <property type="project" value="TreeGrafter"/>
</dbReference>
<evidence type="ECO:0000256" key="3">
    <source>
        <dbReference type="ARBA" id="ARBA00013646"/>
    </source>
</evidence>
<dbReference type="GO" id="GO:0000209">
    <property type="term" value="P:protein polyubiquitination"/>
    <property type="evidence" value="ECO:0007669"/>
    <property type="project" value="TreeGrafter"/>
</dbReference>
<evidence type="ECO:0000256" key="2">
    <source>
        <dbReference type="ARBA" id="ARBA00012485"/>
    </source>
</evidence>
<dbReference type="Pfam" id="PF09814">
    <property type="entry name" value="HECT_2"/>
    <property type="match status" value="1"/>
</dbReference>
<protein>
    <recommendedName>
        <fullName evidence="3">E3 ubiquitin-protein ligase E3D</fullName>
        <ecNumber evidence="2">2.3.2.26</ecNumber>
    </recommendedName>
    <alternativeName>
        <fullName evidence="6">HECT-type E3 ubiquitin transferase E3D</fullName>
    </alternativeName>
    <alternativeName>
        <fullName evidence="5">UbcH10-binding protein with a HECT-like domain</fullName>
    </alternativeName>
    <alternativeName>
        <fullName evidence="4">Ubiquitin-conjugating enzyme E2C-binding protein</fullName>
    </alternativeName>
</protein>
<comment type="subunit">
    <text evidence="8">Interacts with UBE2C/UbcH10 (E2 ubiquitin-conjugating enzyme). In vitro, interacts with cyclin-B.</text>
</comment>
<dbReference type="Ensembl" id="ENSEEET00000061560.1">
    <property type="protein sequence ID" value="ENSEEEP00000058334.1"/>
    <property type="gene ID" value="ENSEEEG00000022880.2"/>
</dbReference>
<keyword evidence="10" id="KW-1185">Reference proteome</keyword>
<accession>A0AAY5EP33</accession>
<dbReference type="GeneTree" id="ENSGT00390000003986"/>
<dbReference type="GO" id="GO:0031624">
    <property type="term" value="F:ubiquitin conjugating enzyme binding"/>
    <property type="evidence" value="ECO:0007669"/>
    <property type="project" value="TreeGrafter"/>
</dbReference>
<evidence type="ECO:0000256" key="4">
    <source>
        <dbReference type="ARBA" id="ARBA00029737"/>
    </source>
</evidence>
<dbReference type="AlphaFoldDB" id="A0AAY5EP33"/>
<dbReference type="GO" id="GO:0061630">
    <property type="term" value="F:ubiquitin protein ligase activity"/>
    <property type="evidence" value="ECO:0007669"/>
    <property type="project" value="UniProtKB-EC"/>
</dbReference>
<evidence type="ECO:0000256" key="7">
    <source>
        <dbReference type="ARBA" id="ARBA00053831"/>
    </source>
</evidence>
<evidence type="ECO:0000256" key="8">
    <source>
        <dbReference type="ARBA" id="ARBA00064185"/>
    </source>
</evidence>
<evidence type="ECO:0000313" key="10">
    <source>
        <dbReference type="Proteomes" id="UP000314983"/>
    </source>
</evidence>
<dbReference type="GO" id="GO:0005829">
    <property type="term" value="C:cytosol"/>
    <property type="evidence" value="ECO:0007669"/>
    <property type="project" value="TreeGrafter"/>
</dbReference>
<evidence type="ECO:0000313" key="9">
    <source>
        <dbReference type="Ensembl" id="ENSEEEP00000058334.1"/>
    </source>
</evidence>
<dbReference type="GO" id="GO:0006513">
    <property type="term" value="P:protein monoubiquitination"/>
    <property type="evidence" value="ECO:0007669"/>
    <property type="project" value="TreeGrafter"/>
</dbReference>
<name>A0AAY5EP33_ELEEL</name>
<dbReference type="InterPro" id="IPR019193">
    <property type="entry name" value="UBQ-conj_enz_E2-bd_prot"/>
</dbReference>
<dbReference type="GO" id="GO:0051865">
    <property type="term" value="P:protein autoubiquitination"/>
    <property type="evidence" value="ECO:0007669"/>
    <property type="project" value="TreeGrafter"/>
</dbReference>
<comment type="catalytic activity">
    <reaction evidence="1">
        <text>S-ubiquitinyl-[E2 ubiquitin-conjugating enzyme]-L-cysteine + [acceptor protein]-L-lysine = [E2 ubiquitin-conjugating enzyme]-L-cysteine + N(6)-ubiquitinyl-[acceptor protein]-L-lysine.</text>
        <dbReference type="EC" id="2.3.2.26"/>
    </reaction>
</comment>
<proteinExistence type="predicted"/>
<dbReference type="EC" id="2.3.2.26" evidence="2"/>
<evidence type="ECO:0000256" key="6">
    <source>
        <dbReference type="ARBA" id="ARBA00032298"/>
    </source>
</evidence>
<evidence type="ECO:0000256" key="5">
    <source>
        <dbReference type="ARBA" id="ARBA00032234"/>
    </source>
</evidence>